<dbReference type="SUPFAM" id="SSF55874">
    <property type="entry name" value="ATPase domain of HSP90 chaperone/DNA topoisomerase II/histidine kinase"/>
    <property type="match status" value="1"/>
</dbReference>
<feature type="transmembrane region" description="Helical" evidence="7">
    <location>
        <begin position="99"/>
        <end position="120"/>
    </location>
</feature>
<dbReference type="InterPro" id="IPR005467">
    <property type="entry name" value="His_kinase_dom"/>
</dbReference>
<dbReference type="GO" id="GO:0004673">
    <property type="term" value="F:protein histidine kinase activity"/>
    <property type="evidence" value="ECO:0007669"/>
    <property type="project" value="UniProtKB-EC"/>
</dbReference>
<dbReference type="SMART" id="SM00387">
    <property type="entry name" value="HATPase_c"/>
    <property type="match status" value="1"/>
</dbReference>
<feature type="transmembrane region" description="Helical" evidence="7">
    <location>
        <begin position="132"/>
        <end position="157"/>
    </location>
</feature>
<evidence type="ECO:0000313" key="9">
    <source>
        <dbReference type="EMBL" id="ONF95667.1"/>
    </source>
</evidence>
<feature type="transmembrane region" description="Helical" evidence="7">
    <location>
        <begin position="292"/>
        <end position="310"/>
    </location>
</feature>
<dbReference type="Gene3D" id="3.30.565.10">
    <property type="entry name" value="Histidine kinase-like ATPase, C-terminal domain"/>
    <property type="match status" value="1"/>
</dbReference>
<evidence type="ECO:0000256" key="5">
    <source>
        <dbReference type="ARBA" id="ARBA00022840"/>
    </source>
</evidence>
<gene>
    <name evidence="9" type="primary">fixL_2</name>
    <name evidence="9" type="ORF">SPHI_21040</name>
</gene>
<proteinExistence type="predicted"/>
<evidence type="ECO:0000313" key="10">
    <source>
        <dbReference type="Proteomes" id="UP000188729"/>
    </source>
</evidence>
<keyword evidence="2 9" id="KW-0808">Transferase</keyword>
<name>A0A1V2ET40_9SPHN</name>
<sequence length="540" mass="56426">MASHSLDHALSRQAPTSRTAERYARAAMLLALYALGFVLTHRLAAAWGGHGYYSLWFPAAGLRLALLWRVGARFTLPIALVELAVDLATGAVVVTTPDWPLAVFGAVRPVIAYGVTVFAIRQQLSRRAGRGGALFTAPMPFALASVLAPVAAALAAVPQALLRPDLTGITDVQAMVLSLNAFAIGDLLGVLLVAPPLLWAVDRLSGRQRAPLRAPRMALLMEAAGVLAVGLAIGAGLAWIDLGLQPAPVLVAIAWIGLRSGRVGAWSALLLVAAIVLPISANDMTTPARLQLHLGLATIVVTGYLAGSFADAQARARDDLARRDRLLFQAERLKTLRAMSVAVIHEISQPLSTLSIEARHLHESARDTPPEVAATAALIHAKATQLSDLVRRLRRYGGRAVDEPTPLPISILMESVLALARPELSAAGVGLAVGTVDGDLVVLGQEVELAQALMNLLRNAAQACGAGSEVTLTAAREGTNATLTVLNHCAPDQPPQPGMGVGTLVARAIVEAHGGTLARITDPAGTVRATIALPLIGDRP</sequence>
<dbReference type="RefSeq" id="WP_083719933.1">
    <property type="nucleotide sequence ID" value="NZ_MPSB01000009.1"/>
</dbReference>
<dbReference type="AlphaFoldDB" id="A0A1V2ET40"/>
<feature type="transmembrane region" description="Helical" evidence="7">
    <location>
        <begin position="26"/>
        <end position="44"/>
    </location>
</feature>
<keyword evidence="7" id="KW-1133">Transmembrane helix</keyword>
<dbReference type="Pfam" id="PF02518">
    <property type="entry name" value="HATPase_c"/>
    <property type="match status" value="1"/>
</dbReference>
<dbReference type="InterPro" id="IPR036890">
    <property type="entry name" value="HATPase_C_sf"/>
</dbReference>
<feature type="domain" description="Histidine kinase" evidence="8">
    <location>
        <begin position="342"/>
        <end position="537"/>
    </location>
</feature>
<evidence type="ECO:0000256" key="4">
    <source>
        <dbReference type="ARBA" id="ARBA00022777"/>
    </source>
</evidence>
<keyword evidence="1" id="KW-0597">Phosphoprotein</keyword>
<evidence type="ECO:0000256" key="2">
    <source>
        <dbReference type="ARBA" id="ARBA00022679"/>
    </source>
</evidence>
<keyword evidence="5" id="KW-0067">ATP-binding</keyword>
<comment type="caution">
    <text evidence="9">The sequence shown here is derived from an EMBL/GenBank/DDBJ whole genome shotgun (WGS) entry which is preliminary data.</text>
</comment>
<keyword evidence="3" id="KW-0547">Nucleotide-binding</keyword>
<keyword evidence="7" id="KW-0812">Transmembrane</keyword>
<organism evidence="9 10">
    <name type="scientific">Sphingomonas jeddahensis</name>
    <dbReference type="NCBI Taxonomy" id="1915074"/>
    <lineage>
        <taxon>Bacteria</taxon>
        <taxon>Pseudomonadati</taxon>
        <taxon>Pseudomonadota</taxon>
        <taxon>Alphaproteobacteria</taxon>
        <taxon>Sphingomonadales</taxon>
        <taxon>Sphingomonadaceae</taxon>
        <taxon>Sphingomonas</taxon>
    </lineage>
</organism>
<dbReference type="Proteomes" id="UP000188729">
    <property type="component" value="Unassembled WGS sequence"/>
</dbReference>
<dbReference type="PANTHER" id="PTHR43065:SF10">
    <property type="entry name" value="PEROXIDE STRESS-ACTIVATED HISTIDINE KINASE MAK3"/>
    <property type="match status" value="1"/>
</dbReference>
<feature type="transmembrane region" description="Helical" evidence="7">
    <location>
        <begin position="260"/>
        <end position="280"/>
    </location>
</feature>
<dbReference type="EMBL" id="MPSB01000009">
    <property type="protein sequence ID" value="ONF95667.1"/>
    <property type="molecule type" value="Genomic_DNA"/>
</dbReference>
<feature type="transmembrane region" description="Helical" evidence="7">
    <location>
        <begin position="177"/>
        <end position="199"/>
    </location>
</feature>
<dbReference type="Gene3D" id="1.10.287.130">
    <property type="match status" value="1"/>
</dbReference>
<keyword evidence="4" id="KW-0418">Kinase</keyword>
<evidence type="ECO:0000256" key="3">
    <source>
        <dbReference type="ARBA" id="ARBA00022741"/>
    </source>
</evidence>
<reference evidence="9 10" key="1">
    <citation type="submission" date="2016-11" db="EMBL/GenBank/DDBJ databases">
        <title>Genome sequence of Sphingomonas jeddahensis G39.</title>
        <authorList>
            <person name="Poehlein A."/>
            <person name="Wuebbeler J.H."/>
            <person name="Steinbuechel A."/>
            <person name="Daniel R."/>
        </authorList>
    </citation>
    <scope>NUCLEOTIDE SEQUENCE [LARGE SCALE GENOMIC DNA]</scope>
    <source>
        <strain evidence="9 10">G39</strain>
    </source>
</reference>
<feature type="transmembrane region" description="Helical" evidence="7">
    <location>
        <begin position="219"/>
        <end position="240"/>
    </location>
</feature>
<dbReference type="EC" id="2.7.13.3" evidence="9"/>
<keyword evidence="7" id="KW-0472">Membrane</keyword>
<protein>
    <submittedName>
        <fullName evidence="9">Sensor protein FixL</fullName>
        <ecNumber evidence="9">2.7.13.3</ecNumber>
    </submittedName>
</protein>
<dbReference type="GO" id="GO:0005524">
    <property type="term" value="F:ATP binding"/>
    <property type="evidence" value="ECO:0007669"/>
    <property type="project" value="UniProtKB-KW"/>
</dbReference>
<dbReference type="PANTHER" id="PTHR43065">
    <property type="entry name" value="SENSOR HISTIDINE KINASE"/>
    <property type="match status" value="1"/>
</dbReference>
<dbReference type="PROSITE" id="PS50109">
    <property type="entry name" value="HIS_KIN"/>
    <property type="match status" value="1"/>
</dbReference>
<dbReference type="STRING" id="1915074.SPHI_21040"/>
<keyword evidence="10" id="KW-1185">Reference proteome</keyword>
<keyword evidence="6" id="KW-0902">Two-component regulatory system</keyword>
<dbReference type="InterPro" id="IPR003594">
    <property type="entry name" value="HATPase_dom"/>
</dbReference>
<evidence type="ECO:0000256" key="7">
    <source>
        <dbReference type="SAM" id="Phobius"/>
    </source>
</evidence>
<accession>A0A1V2ET40</accession>
<evidence type="ECO:0000259" key="8">
    <source>
        <dbReference type="PROSITE" id="PS50109"/>
    </source>
</evidence>
<evidence type="ECO:0000256" key="1">
    <source>
        <dbReference type="ARBA" id="ARBA00022553"/>
    </source>
</evidence>
<evidence type="ECO:0000256" key="6">
    <source>
        <dbReference type="ARBA" id="ARBA00023012"/>
    </source>
</evidence>
<dbReference type="OrthoDB" id="7470033at2"/>
<dbReference type="GO" id="GO:0000160">
    <property type="term" value="P:phosphorelay signal transduction system"/>
    <property type="evidence" value="ECO:0007669"/>
    <property type="project" value="UniProtKB-KW"/>
</dbReference>